<dbReference type="AlphaFoldDB" id="A0A1N6EAF0"/>
<dbReference type="Proteomes" id="UP000184782">
    <property type="component" value="Unassembled WGS sequence"/>
</dbReference>
<dbReference type="EMBL" id="FSRQ01000001">
    <property type="protein sequence ID" value="SIN79941.1"/>
    <property type="molecule type" value="Genomic_DNA"/>
</dbReference>
<keyword evidence="2" id="KW-1185">Reference proteome</keyword>
<dbReference type="STRING" id="59733.SAMN05421769_0072"/>
<sequence>MFLKFLTTKVTKANTIILKVKKNTLKVQKR</sequence>
<evidence type="ECO:0000313" key="1">
    <source>
        <dbReference type="EMBL" id="SIN79941.1"/>
    </source>
</evidence>
<reference evidence="2" key="1">
    <citation type="submission" date="2016-12" db="EMBL/GenBank/DDBJ databases">
        <authorList>
            <person name="Varghese N."/>
            <person name="Submissions S."/>
        </authorList>
    </citation>
    <scope>NUCLEOTIDE SEQUENCE [LARGE SCALE GENOMIC DNA]</scope>
    <source>
        <strain evidence="2">DSM 16779</strain>
    </source>
</reference>
<protein>
    <submittedName>
        <fullName evidence="1">Uncharacterized protein</fullName>
    </submittedName>
</protein>
<evidence type="ECO:0000313" key="2">
    <source>
        <dbReference type="Proteomes" id="UP000184782"/>
    </source>
</evidence>
<gene>
    <name evidence="1" type="ORF">SAMN05421769_0072</name>
</gene>
<proteinExistence type="predicted"/>
<name>A0A1N6EAF0_9FLAO</name>
<organism evidence="1 2">
    <name type="scientific">Chryseobacterium scophthalmum</name>
    <dbReference type="NCBI Taxonomy" id="59733"/>
    <lineage>
        <taxon>Bacteria</taxon>
        <taxon>Pseudomonadati</taxon>
        <taxon>Bacteroidota</taxon>
        <taxon>Flavobacteriia</taxon>
        <taxon>Flavobacteriales</taxon>
        <taxon>Weeksellaceae</taxon>
        <taxon>Chryseobacterium group</taxon>
        <taxon>Chryseobacterium</taxon>
    </lineage>
</organism>
<accession>A0A1N6EAF0</accession>